<protein>
    <submittedName>
        <fullName evidence="3">Glycosyltransferase</fullName>
        <ecNumber evidence="3">2.4.-.-</ecNumber>
    </submittedName>
</protein>
<evidence type="ECO:0000313" key="3">
    <source>
        <dbReference type="EMBL" id="UVQ95900.1"/>
    </source>
</evidence>
<evidence type="ECO:0000259" key="1">
    <source>
        <dbReference type="Pfam" id="PF00534"/>
    </source>
</evidence>
<dbReference type="Proteomes" id="UP001060260">
    <property type="component" value="Chromosome"/>
</dbReference>
<dbReference type="GO" id="GO:0016757">
    <property type="term" value="F:glycosyltransferase activity"/>
    <property type="evidence" value="ECO:0007669"/>
    <property type="project" value="UniProtKB-KW"/>
</dbReference>
<dbReference type="SUPFAM" id="SSF53756">
    <property type="entry name" value="UDP-Glycosyltransferase/glycogen phosphorylase"/>
    <property type="match status" value="1"/>
</dbReference>
<dbReference type="Gene3D" id="3.40.50.2000">
    <property type="entry name" value="Glycogen Phosphorylase B"/>
    <property type="match status" value="2"/>
</dbReference>
<dbReference type="EC" id="2.4.-.-" evidence="3"/>
<dbReference type="InterPro" id="IPR028098">
    <property type="entry name" value="Glyco_trans_4-like_N"/>
</dbReference>
<dbReference type="PANTHER" id="PTHR12526">
    <property type="entry name" value="GLYCOSYLTRANSFERASE"/>
    <property type="match status" value="1"/>
</dbReference>
<keyword evidence="3" id="KW-0808">Transferase</keyword>
<organism evidence="3 4">
    <name type="scientific">Bacteroides caccae</name>
    <dbReference type="NCBI Taxonomy" id="47678"/>
    <lineage>
        <taxon>Bacteria</taxon>
        <taxon>Pseudomonadati</taxon>
        <taxon>Bacteroidota</taxon>
        <taxon>Bacteroidia</taxon>
        <taxon>Bacteroidales</taxon>
        <taxon>Bacteroidaceae</taxon>
        <taxon>Bacteroides</taxon>
    </lineage>
</organism>
<reference evidence="3" key="1">
    <citation type="submission" date="2022-08" db="EMBL/GenBank/DDBJ databases">
        <title>Genome Sequencing of Bacteroides fragilis Group Isolates with Nanopore Technology.</title>
        <authorList>
            <person name="Tisza M.J."/>
            <person name="Smith D."/>
            <person name="Dekker J.P."/>
        </authorList>
    </citation>
    <scope>NUCLEOTIDE SEQUENCE</scope>
    <source>
        <strain evidence="3">BFG-474</strain>
    </source>
</reference>
<evidence type="ECO:0000259" key="2">
    <source>
        <dbReference type="Pfam" id="PF13439"/>
    </source>
</evidence>
<feature type="domain" description="Glycosyltransferase subfamily 4-like N-terminal" evidence="2">
    <location>
        <begin position="15"/>
        <end position="202"/>
    </location>
</feature>
<proteinExistence type="predicted"/>
<feature type="domain" description="Glycosyl transferase family 1" evidence="1">
    <location>
        <begin position="213"/>
        <end position="357"/>
    </location>
</feature>
<gene>
    <name evidence="3" type="ORF">NXW23_16345</name>
</gene>
<dbReference type="AlphaFoldDB" id="A0AA94Y5E5"/>
<dbReference type="InterPro" id="IPR001296">
    <property type="entry name" value="Glyco_trans_1"/>
</dbReference>
<dbReference type="PANTHER" id="PTHR12526:SF630">
    <property type="entry name" value="GLYCOSYLTRANSFERASE"/>
    <property type="match status" value="1"/>
</dbReference>
<dbReference type="EMBL" id="CP103166">
    <property type="protein sequence ID" value="UVQ95900.1"/>
    <property type="molecule type" value="Genomic_DNA"/>
</dbReference>
<name>A0AA94Y5E5_9BACE</name>
<dbReference type="Pfam" id="PF00534">
    <property type="entry name" value="Glycos_transf_1"/>
    <property type="match status" value="1"/>
</dbReference>
<sequence length="394" mass="45750">MKIAICSVQEFNPTIGGIERVSASLAEELIKKGVEVLFVACRKSPYSKPYVLPARQVFLPEPLDYCAGNVQALAHILKEEKVDILLNQNSHSELYNRTCFETKSASGVKLISVLHFSPDMRIRGNRHLVNFSYLSLKENLVNALRDICTRFPLRYITMHDQCRMYRNLYLHSDKVVLLSNEFMKSYIKLSGVKEASKLTAINNMLSFPYEKRNYPKKKQILWCGRLLFSVKRPDRILWVWKKLQDKLPDWNLVIVGDGPFNEQMRQLSERLSLGRIEFTGFKDPVPYYKESSIFCMTSNHEGFPMVLTEAMQYGCVPVAFDSFESIHEIIEDGKNGFLVKPFDMDKYADKVLRLADNFKVDYVMNVMNSMERLMPENVVKLWIRLFNSEMKCQL</sequence>
<evidence type="ECO:0000313" key="4">
    <source>
        <dbReference type="Proteomes" id="UP001060260"/>
    </source>
</evidence>
<accession>A0AA94Y5E5</accession>
<dbReference type="Pfam" id="PF13439">
    <property type="entry name" value="Glyco_transf_4"/>
    <property type="match status" value="1"/>
</dbReference>
<keyword evidence="3" id="KW-0328">Glycosyltransferase</keyword>